<dbReference type="OrthoDB" id="6430750at2759"/>
<feature type="region of interest" description="Disordered" evidence="1">
    <location>
        <begin position="137"/>
        <end position="160"/>
    </location>
</feature>
<dbReference type="Proteomes" id="UP000887013">
    <property type="component" value="Unassembled WGS sequence"/>
</dbReference>
<evidence type="ECO:0000256" key="1">
    <source>
        <dbReference type="SAM" id="MobiDB-lite"/>
    </source>
</evidence>
<gene>
    <name evidence="2" type="primary">AVEN_99713_1</name>
    <name evidence="2" type="ORF">NPIL_572551</name>
</gene>
<evidence type="ECO:0000313" key="2">
    <source>
        <dbReference type="EMBL" id="GFS38588.1"/>
    </source>
</evidence>
<dbReference type="AlphaFoldDB" id="A0A8X6IAX5"/>
<evidence type="ECO:0000313" key="3">
    <source>
        <dbReference type="Proteomes" id="UP000887013"/>
    </source>
</evidence>
<proteinExistence type="predicted"/>
<organism evidence="2 3">
    <name type="scientific">Nephila pilipes</name>
    <name type="common">Giant wood spider</name>
    <name type="synonym">Nephila maculata</name>
    <dbReference type="NCBI Taxonomy" id="299642"/>
    <lineage>
        <taxon>Eukaryota</taxon>
        <taxon>Metazoa</taxon>
        <taxon>Ecdysozoa</taxon>
        <taxon>Arthropoda</taxon>
        <taxon>Chelicerata</taxon>
        <taxon>Arachnida</taxon>
        <taxon>Araneae</taxon>
        <taxon>Araneomorphae</taxon>
        <taxon>Entelegynae</taxon>
        <taxon>Araneoidea</taxon>
        <taxon>Nephilidae</taxon>
        <taxon>Nephila</taxon>
    </lineage>
</organism>
<protein>
    <submittedName>
        <fullName evidence="2">Integrase_H2C2 domain-containing protein</fullName>
    </submittedName>
</protein>
<comment type="caution">
    <text evidence="2">The sequence shown here is derived from an EMBL/GenBank/DDBJ whole genome shotgun (WGS) entry which is preliminary data.</text>
</comment>
<name>A0A8X6IAX5_NEPPI</name>
<reference evidence="2" key="1">
    <citation type="submission" date="2020-08" db="EMBL/GenBank/DDBJ databases">
        <title>Multicomponent nature underlies the extraordinary mechanical properties of spider dragline silk.</title>
        <authorList>
            <person name="Kono N."/>
            <person name="Nakamura H."/>
            <person name="Mori M."/>
            <person name="Yoshida Y."/>
            <person name="Ohtoshi R."/>
            <person name="Malay A.D."/>
            <person name="Moran D.A.P."/>
            <person name="Tomita M."/>
            <person name="Numata K."/>
            <person name="Arakawa K."/>
        </authorList>
    </citation>
    <scope>NUCLEOTIDE SEQUENCE</scope>
</reference>
<sequence>MKLNVNKVSTEGTELEKGTIAARVDLLGKVTPKQAIEDKLSKLEKTSISVDGKLVYGLVDSGTKITVVKKDLVPGILVEGASTIYLNGPGDDSEALVETEVSSGILIEKAPENFEDSQSNITSCRNEVVTVITKEEEVTAETDKGSMPKRANETTMKQPQGHLSILKSTWTGKHNNLQLGTTLVSKYLEELKSKLESAAKQAKLVSAVQPEKIAYYHNLRSSDRVFKVGNQVIMLIPDSTCKLFARWQGRVTVVQKRDPHSFLVKMPDNSTKYKHQNKQRHYIASSNSANVIFEEKRVRSC</sequence>
<dbReference type="EMBL" id="BMAW01043282">
    <property type="protein sequence ID" value="GFS38588.1"/>
    <property type="molecule type" value="Genomic_DNA"/>
</dbReference>
<feature type="compositionally biased region" description="Basic and acidic residues" evidence="1">
    <location>
        <begin position="137"/>
        <end position="152"/>
    </location>
</feature>
<keyword evidence="3" id="KW-1185">Reference proteome</keyword>
<accession>A0A8X6IAX5</accession>